<dbReference type="GO" id="GO:0030681">
    <property type="term" value="C:multimeric ribonuclease P complex"/>
    <property type="evidence" value="ECO:0007669"/>
    <property type="project" value="TreeGrafter"/>
</dbReference>
<dbReference type="STRING" id="747676.F4R5R9"/>
<reference evidence="3" key="1">
    <citation type="journal article" date="2011" name="Proc. Natl. Acad. Sci. U.S.A.">
        <title>Obligate biotrophy features unraveled by the genomic analysis of rust fungi.</title>
        <authorList>
            <person name="Duplessis S."/>
            <person name="Cuomo C.A."/>
            <person name="Lin Y.-C."/>
            <person name="Aerts A."/>
            <person name="Tisserant E."/>
            <person name="Veneault-Fourrey C."/>
            <person name="Joly D.L."/>
            <person name="Hacquard S."/>
            <person name="Amselem J."/>
            <person name="Cantarel B.L."/>
            <person name="Chiu R."/>
            <person name="Coutinho P.M."/>
            <person name="Feau N."/>
            <person name="Field M."/>
            <person name="Frey P."/>
            <person name="Gelhaye E."/>
            <person name="Goldberg J."/>
            <person name="Grabherr M.G."/>
            <person name="Kodira C.D."/>
            <person name="Kohler A."/>
            <person name="Kuees U."/>
            <person name="Lindquist E.A."/>
            <person name="Lucas S.M."/>
            <person name="Mago R."/>
            <person name="Mauceli E."/>
            <person name="Morin E."/>
            <person name="Murat C."/>
            <person name="Pangilinan J.L."/>
            <person name="Park R."/>
            <person name="Pearson M."/>
            <person name="Quesneville H."/>
            <person name="Rouhier N."/>
            <person name="Sakthikumar S."/>
            <person name="Salamov A.A."/>
            <person name="Schmutz J."/>
            <person name="Selles B."/>
            <person name="Shapiro H."/>
            <person name="Tanguay P."/>
            <person name="Tuskan G.A."/>
            <person name="Henrissat B."/>
            <person name="Van de Peer Y."/>
            <person name="Rouze P."/>
            <person name="Ellis J.G."/>
            <person name="Dodds P.N."/>
            <person name="Schein J.E."/>
            <person name="Zhong S."/>
            <person name="Hamelin R.C."/>
            <person name="Grigoriev I.V."/>
            <person name="Szabo L.J."/>
            <person name="Martin F."/>
        </authorList>
    </citation>
    <scope>NUCLEOTIDE SEQUENCE [LARGE SCALE GENOMIC DNA]</scope>
    <source>
        <strain evidence="3">98AG31 / pathotype 3-4-7</strain>
    </source>
</reference>
<feature type="region of interest" description="Disordered" evidence="1">
    <location>
        <begin position="350"/>
        <end position="378"/>
    </location>
</feature>
<dbReference type="PANTHER" id="PTHR15396:SF1">
    <property type="entry name" value="RIBONUCLEASE P PROTEIN SUBUNIT P40"/>
    <property type="match status" value="1"/>
</dbReference>
<dbReference type="Pfam" id="PF08584">
    <property type="entry name" value="Ribonuc_P_40"/>
    <property type="match status" value="1"/>
</dbReference>
<keyword evidence="3" id="KW-1185">Reference proteome</keyword>
<organism evidence="3">
    <name type="scientific">Melampsora larici-populina (strain 98AG31 / pathotype 3-4-7)</name>
    <name type="common">Poplar leaf rust fungus</name>
    <dbReference type="NCBI Taxonomy" id="747676"/>
    <lineage>
        <taxon>Eukaryota</taxon>
        <taxon>Fungi</taxon>
        <taxon>Dikarya</taxon>
        <taxon>Basidiomycota</taxon>
        <taxon>Pucciniomycotina</taxon>
        <taxon>Pucciniomycetes</taxon>
        <taxon>Pucciniales</taxon>
        <taxon>Melampsoraceae</taxon>
        <taxon>Melampsora</taxon>
    </lineage>
</organism>
<dbReference type="GO" id="GO:0000447">
    <property type="term" value="P:endonucleolytic cleavage in ITS1 to separate SSU-rRNA from 5.8S rRNA and LSU-rRNA from tricistronic rRNA transcript (SSU-rRNA, 5.8S rRNA, LSU-rRNA)"/>
    <property type="evidence" value="ECO:0007669"/>
    <property type="project" value="TreeGrafter"/>
</dbReference>
<evidence type="ECO:0000313" key="3">
    <source>
        <dbReference type="Proteomes" id="UP000001072"/>
    </source>
</evidence>
<dbReference type="GO" id="GO:0004526">
    <property type="term" value="F:ribonuclease P activity"/>
    <property type="evidence" value="ECO:0007669"/>
    <property type="project" value="TreeGrafter"/>
</dbReference>
<dbReference type="RefSeq" id="XP_007404466.1">
    <property type="nucleotide sequence ID" value="XM_007404404.1"/>
</dbReference>
<gene>
    <name evidence="2" type="ORF">MELLADRAFT_89331</name>
</gene>
<dbReference type="GeneID" id="18935151"/>
<dbReference type="VEuPathDB" id="FungiDB:MELLADRAFT_89331"/>
<dbReference type="GO" id="GO:0000171">
    <property type="term" value="F:ribonuclease MRP activity"/>
    <property type="evidence" value="ECO:0007669"/>
    <property type="project" value="TreeGrafter"/>
</dbReference>
<dbReference type="HOGENOM" id="CLU_634819_0_0_1"/>
<name>F4R5R9_MELLP</name>
<dbReference type="AlphaFoldDB" id="F4R5R9"/>
<dbReference type="EMBL" id="GL883091">
    <property type="protein sequence ID" value="EGG12091.1"/>
    <property type="molecule type" value="Genomic_DNA"/>
</dbReference>
<dbReference type="Proteomes" id="UP000001072">
    <property type="component" value="Unassembled WGS sequence"/>
</dbReference>
<dbReference type="OrthoDB" id="63112at2759"/>
<dbReference type="PANTHER" id="PTHR15396">
    <property type="entry name" value="RIBONUCLEASE P PROTEIN SUBUNIT P40"/>
    <property type="match status" value="1"/>
</dbReference>
<proteinExistence type="predicted"/>
<evidence type="ECO:0000256" key="1">
    <source>
        <dbReference type="SAM" id="MobiDB-lite"/>
    </source>
</evidence>
<protein>
    <submittedName>
        <fullName evidence="2">Uncharacterized protein</fullName>
    </submittedName>
</protein>
<sequence>MSHHKKPHKPELPRDHLFITSDHQLYLPKSNPSTPFSISLPRPWQTIGRHPFTSQLDIILPKPDSSFSNDSGECPSMTSNPMIKNISKMDAYQRFTGFHLSLLMEPGVAQTYLRSGSLIALSKSSVPGDDVFAVDGYGKIHMRLNRSTYETLGLPGRPSKFGPRRQYYVVEIDMRDQTMRSGQKGYDRTRDRLKCFPSNVFSGWMIPEVTVTERKWEVMMVWVNEKGELKEIDLPLNPTITQVHQCHSSLSHTRNPFPSPWHPARNFGSEDDLLDLFEHLGAANFSTSDSYPTDCPMTPIETISAVGFFHPIKVYQFTLDLINTYQSCSITGHTAPLAPFSFLNRKQMDRPKEIPAPNSSQSRKRQKNGKGVMKGPERGIDAGLTSWTLVCFPPDAGSLGPSATEPLRPCPDESMEDQHNILSTGFKRAHDSTQDQNDREGALSSEDLLKRRWVLYESVGHNDTHC</sequence>
<dbReference type="eggNOG" id="ENOG502QYXD">
    <property type="taxonomic scope" value="Eukaryota"/>
</dbReference>
<dbReference type="KEGG" id="mlr:MELLADRAFT_89331"/>
<dbReference type="GO" id="GO:0000172">
    <property type="term" value="C:ribonuclease MRP complex"/>
    <property type="evidence" value="ECO:0007669"/>
    <property type="project" value="TreeGrafter"/>
</dbReference>
<accession>F4R5R9</accession>
<dbReference type="InParanoid" id="F4R5R9"/>
<evidence type="ECO:0000313" key="2">
    <source>
        <dbReference type="EMBL" id="EGG12091.1"/>
    </source>
</evidence>
<dbReference type="GO" id="GO:0001682">
    <property type="term" value="P:tRNA 5'-leader removal"/>
    <property type="evidence" value="ECO:0007669"/>
    <property type="project" value="InterPro"/>
</dbReference>
<dbReference type="InterPro" id="IPR013893">
    <property type="entry name" value="RNase_P_Rpp40"/>
</dbReference>